<dbReference type="GO" id="GO:0005179">
    <property type="term" value="F:hormone activity"/>
    <property type="evidence" value="ECO:0007669"/>
    <property type="project" value="UniProtKB-KW"/>
</dbReference>
<dbReference type="InterPro" id="IPR003625">
    <property type="entry name" value="PTH"/>
</dbReference>
<dbReference type="PROSITE" id="PS00335">
    <property type="entry name" value="PARATHYROID"/>
    <property type="match status" value="1"/>
</dbReference>
<keyword evidence="6" id="KW-0165">Cleavage on pair of basic residues</keyword>
<evidence type="ECO:0000256" key="10">
    <source>
        <dbReference type="PIRNR" id="PIRNR001832"/>
    </source>
</evidence>
<dbReference type="GeneTree" id="ENSGT00390000018603"/>
<feature type="signal peptide" evidence="10">
    <location>
        <begin position="1"/>
        <end position="26"/>
    </location>
</feature>
<evidence type="ECO:0000256" key="5">
    <source>
        <dbReference type="ARBA" id="ARBA00022525"/>
    </source>
</evidence>
<keyword evidence="7 10" id="KW-0372">Hormone</keyword>
<protein>
    <recommendedName>
        <fullName evidence="4 10">Parathyroid hormone</fullName>
        <shortName evidence="10">PTH</shortName>
    </recommendedName>
</protein>
<evidence type="ECO:0000313" key="12">
    <source>
        <dbReference type="Ensembl" id="ENSAOCP00000010608.2"/>
    </source>
</evidence>
<evidence type="ECO:0000256" key="11">
    <source>
        <dbReference type="SAM" id="MobiDB-lite"/>
    </source>
</evidence>
<evidence type="ECO:0000256" key="4">
    <source>
        <dbReference type="ARBA" id="ARBA00022135"/>
    </source>
</evidence>
<dbReference type="SMART" id="SM00087">
    <property type="entry name" value="PTH"/>
    <property type="match status" value="1"/>
</dbReference>
<accession>A0A3Q1BAW2</accession>
<evidence type="ECO:0000256" key="7">
    <source>
        <dbReference type="ARBA" id="ARBA00022702"/>
    </source>
</evidence>
<comment type="function">
    <text evidence="9 10">Parathyroid hormone elevates calcium level by dissolving the salts in bone and preventing their renal excretion. Acts by binding to its receptor, PTH1R, activating G protein-coupled receptor signaling. Stimulates [1-14C]-2-deoxy-D-glucose (2DG) transport and glycogen synthesis in osteoblastic cells.</text>
</comment>
<evidence type="ECO:0000256" key="8">
    <source>
        <dbReference type="ARBA" id="ARBA00022729"/>
    </source>
</evidence>
<sequence length="116" mass="13179">VSMRPVDYKILLVSLCVLNLSVPAGGRPLRKRTVSEVQLMHDLGEHQQVQERREWLQMSLRGIHTAAALQDGSGEAAGRRRRRLRPEDLPELSDLTSEEIQQAVNFLEKLLKVKQS</sequence>
<dbReference type="Pfam" id="PF01279">
    <property type="entry name" value="Parathyroid"/>
    <property type="match status" value="1"/>
</dbReference>
<evidence type="ECO:0000256" key="2">
    <source>
        <dbReference type="ARBA" id="ARBA00006307"/>
    </source>
</evidence>
<comment type="similarity">
    <text evidence="2 10">Belongs to the parathyroid hormone family.</text>
</comment>
<dbReference type="InterPro" id="IPR001415">
    <property type="entry name" value="PTH/PTH-rel"/>
</dbReference>
<evidence type="ECO:0000313" key="13">
    <source>
        <dbReference type="Proteomes" id="UP001501940"/>
    </source>
</evidence>
<reference evidence="12" key="2">
    <citation type="submission" date="2025-08" db="UniProtKB">
        <authorList>
            <consortium name="Ensembl"/>
        </authorList>
    </citation>
    <scope>IDENTIFICATION</scope>
</reference>
<reference evidence="12" key="3">
    <citation type="submission" date="2025-09" db="UniProtKB">
        <authorList>
            <consortium name="Ensembl"/>
        </authorList>
    </citation>
    <scope>IDENTIFICATION</scope>
</reference>
<evidence type="ECO:0000256" key="6">
    <source>
        <dbReference type="ARBA" id="ARBA00022685"/>
    </source>
</evidence>
<dbReference type="Proteomes" id="UP001501940">
    <property type="component" value="Chromosome 3"/>
</dbReference>
<evidence type="ECO:0000256" key="3">
    <source>
        <dbReference type="ARBA" id="ARBA00011605"/>
    </source>
</evidence>
<dbReference type="GO" id="GO:0005576">
    <property type="term" value="C:extracellular region"/>
    <property type="evidence" value="ECO:0007669"/>
    <property type="project" value="UniProtKB-SubCell"/>
</dbReference>
<dbReference type="STRING" id="80972.ENSAOCP00000010608"/>
<dbReference type="PIRSF" id="PIRSF001832">
    <property type="entry name" value="PTH"/>
    <property type="match status" value="1"/>
</dbReference>
<feature type="chain" id="PRO_5043115293" description="Parathyroid hormone" evidence="10">
    <location>
        <begin position="27"/>
        <end position="116"/>
    </location>
</feature>
<name>A0A3Q1BAW2_AMPOC</name>
<evidence type="ECO:0000256" key="9">
    <source>
        <dbReference type="ARBA" id="ARBA00093407"/>
    </source>
</evidence>
<reference evidence="12 13" key="1">
    <citation type="submission" date="2022-01" db="EMBL/GenBank/DDBJ databases">
        <title>A chromosome-scale genome assembly of the false clownfish, Amphiprion ocellaris.</title>
        <authorList>
            <person name="Ryu T."/>
        </authorList>
    </citation>
    <scope>NUCLEOTIDE SEQUENCE [LARGE SCALE GENOMIC DNA]</scope>
</reference>
<organism evidence="12 13">
    <name type="scientific">Amphiprion ocellaris</name>
    <name type="common">Clown anemonefish</name>
    <dbReference type="NCBI Taxonomy" id="80972"/>
    <lineage>
        <taxon>Eukaryota</taxon>
        <taxon>Metazoa</taxon>
        <taxon>Chordata</taxon>
        <taxon>Craniata</taxon>
        <taxon>Vertebrata</taxon>
        <taxon>Euteleostomi</taxon>
        <taxon>Actinopterygii</taxon>
        <taxon>Neopterygii</taxon>
        <taxon>Teleostei</taxon>
        <taxon>Neoteleostei</taxon>
        <taxon>Acanthomorphata</taxon>
        <taxon>Ovalentaria</taxon>
        <taxon>Pomacentridae</taxon>
        <taxon>Amphiprion</taxon>
    </lineage>
</organism>
<dbReference type="PANTHER" id="PTHR10541:SF2">
    <property type="entry name" value="PARATHYROID HORMONE"/>
    <property type="match status" value="1"/>
</dbReference>
<dbReference type="GO" id="GO:0046326">
    <property type="term" value="P:positive regulation of D-glucose import"/>
    <property type="evidence" value="ECO:0007669"/>
    <property type="project" value="UniProtKB-UniRule"/>
</dbReference>
<keyword evidence="13" id="KW-1185">Reference proteome</keyword>
<proteinExistence type="inferred from homology"/>
<comment type="subcellular location">
    <subcellularLocation>
        <location evidence="1 10">Secreted</location>
    </subcellularLocation>
</comment>
<dbReference type="GO" id="GO:0006874">
    <property type="term" value="P:intracellular calcium ion homeostasis"/>
    <property type="evidence" value="ECO:0007669"/>
    <property type="project" value="InterPro"/>
</dbReference>
<evidence type="ECO:0000256" key="1">
    <source>
        <dbReference type="ARBA" id="ARBA00004613"/>
    </source>
</evidence>
<keyword evidence="5 10" id="KW-0964">Secreted</keyword>
<keyword evidence="8 10" id="KW-0732">Signal</keyword>
<dbReference type="OMA" id="TAGMDEL"/>
<dbReference type="Ensembl" id="ENSAOCT00000029902.2">
    <property type="protein sequence ID" value="ENSAOCP00000010608.2"/>
    <property type="gene ID" value="ENSAOCG00000014837.2"/>
</dbReference>
<dbReference type="PANTHER" id="PTHR10541">
    <property type="entry name" value="PARATHYROID HORMONE"/>
    <property type="match status" value="1"/>
</dbReference>
<comment type="subunit">
    <text evidence="3">Interacts with PTH1R (via N-terminal extracellular domain).</text>
</comment>
<dbReference type="AlphaFoldDB" id="A0A3Q1BAW2"/>
<feature type="region of interest" description="Disordered" evidence="11">
    <location>
        <begin position="70"/>
        <end position="90"/>
    </location>
</feature>